<protein>
    <submittedName>
        <fullName evidence="2">Uncharacterized protein</fullName>
    </submittedName>
</protein>
<keyword evidence="1" id="KW-0472">Membrane</keyword>
<dbReference type="STRING" id="1619234.SAMN05421730_100122"/>
<evidence type="ECO:0000313" key="2">
    <source>
        <dbReference type="EMBL" id="SCP94749.1"/>
    </source>
</evidence>
<proteinExistence type="predicted"/>
<name>A0A1D3TN70_9FIRM</name>
<accession>A0A1D3TN70</accession>
<reference evidence="2 3" key="1">
    <citation type="submission" date="2016-09" db="EMBL/GenBank/DDBJ databases">
        <authorList>
            <person name="Capua I."/>
            <person name="De Benedictis P."/>
            <person name="Joannis T."/>
            <person name="Lombin L.H."/>
            <person name="Cattoli G."/>
        </authorList>
    </citation>
    <scope>NUCLEOTIDE SEQUENCE [LARGE SCALE GENOMIC DNA]</scope>
    <source>
        <strain evidence="2 3">GluBS11</strain>
    </source>
</reference>
<sequence>MAFGIALVIAAIIGIIYGIIHENRPLVIVSGIVLLLTIAVWVYFYNNPY</sequence>
<keyword evidence="3" id="KW-1185">Reference proteome</keyword>
<evidence type="ECO:0000256" key="1">
    <source>
        <dbReference type="SAM" id="Phobius"/>
    </source>
</evidence>
<organism evidence="2 3">
    <name type="scientific">Anaerobium acetethylicum</name>
    <dbReference type="NCBI Taxonomy" id="1619234"/>
    <lineage>
        <taxon>Bacteria</taxon>
        <taxon>Bacillati</taxon>
        <taxon>Bacillota</taxon>
        <taxon>Clostridia</taxon>
        <taxon>Lachnospirales</taxon>
        <taxon>Lachnospiraceae</taxon>
        <taxon>Anaerobium</taxon>
    </lineage>
</organism>
<keyword evidence="1" id="KW-0812">Transmembrane</keyword>
<dbReference type="AlphaFoldDB" id="A0A1D3TN70"/>
<keyword evidence="1" id="KW-1133">Transmembrane helix</keyword>
<dbReference type="RefSeq" id="WP_169823545.1">
    <property type="nucleotide sequence ID" value="NZ_FMKA01000001.1"/>
</dbReference>
<gene>
    <name evidence="2" type="ORF">SAMN05421730_100122</name>
</gene>
<dbReference type="EMBL" id="FMKA01000001">
    <property type="protein sequence ID" value="SCP94749.1"/>
    <property type="molecule type" value="Genomic_DNA"/>
</dbReference>
<evidence type="ECO:0000313" key="3">
    <source>
        <dbReference type="Proteomes" id="UP000199315"/>
    </source>
</evidence>
<dbReference type="Proteomes" id="UP000199315">
    <property type="component" value="Unassembled WGS sequence"/>
</dbReference>
<feature type="transmembrane region" description="Helical" evidence="1">
    <location>
        <begin position="28"/>
        <end position="45"/>
    </location>
</feature>